<geneLocation type="chloroplast" evidence="7"/>
<dbReference type="PRINTS" id="PR00971">
    <property type="entry name" value="RIBOSOMALS10"/>
</dbReference>
<evidence type="ECO:0000256" key="4">
    <source>
        <dbReference type="HAMAP-Rule" id="MF_00508"/>
    </source>
</evidence>
<feature type="domain" description="Small ribosomal subunit protein uS10" evidence="6">
    <location>
        <begin position="9"/>
        <end position="113"/>
    </location>
</feature>
<dbReference type="GO" id="GO:0003735">
    <property type="term" value="F:structural constituent of ribosome"/>
    <property type="evidence" value="ECO:0007669"/>
    <property type="project" value="InterPro"/>
</dbReference>
<dbReference type="InterPro" id="IPR001848">
    <property type="entry name" value="Ribosomal_uS10"/>
</dbReference>
<organism evidence="7">
    <name type="scientific">Heterosigma akashiwo</name>
    <name type="common">Chromophytic alga</name>
    <name type="synonym">Heterosigma carterae</name>
    <dbReference type="NCBI Taxonomy" id="2829"/>
    <lineage>
        <taxon>Eukaryota</taxon>
        <taxon>Sar</taxon>
        <taxon>Stramenopiles</taxon>
        <taxon>Ochrophyta</taxon>
        <taxon>Raphidophyceae</taxon>
        <taxon>Chattonellales</taxon>
        <taxon>Chattonellaceae</taxon>
        <taxon>Heterosigma</taxon>
    </lineage>
</organism>
<keyword evidence="2 4" id="KW-0689">Ribosomal protein</keyword>
<evidence type="ECO:0000256" key="2">
    <source>
        <dbReference type="ARBA" id="ARBA00022980"/>
    </source>
</evidence>
<dbReference type="Gene3D" id="3.30.70.600">
    <property type="entry name" value="Ribosomal protein S10 domain"/>
    <property type="match status" value="1"/>
</dbReference>
<dbReference type="InterPro" id="IPR036838">
    <property type="entry name" value="Ribosomal_uS10_dom_sf"/>
</dbReference>
<reference evidence="7" key="1">
    <citation type="submission" date="2017-05" db="EMBL/GenBank/DDBJ databases">
        <title>Chloroplast genome sequences of Heterosigma akashiwo, a bloom-forming raphidophyte.</title>
        <authorList>
            <person name="Ueki S."/>
        </authorList>
    </citation>
    <scope>NUCLEOTIDE SEQUENCE</scope>
    <source>
        <strain evidence="7">CCAP934/8</strain>
    </source>
</reference>
<dbReference type="InterPro" id="IPR027486">
    <property type="entry name" value="Ribosomal_uS10_dom"/>
</dbReference>
<comment type="subunit">
    <text evidence="4">Part of the 30S ribosomal subunit.</text>
</comment>
<dbReference type="GO" id="GO:1990904">
    <property type="term" value="C:ribonucleoprotein complex"/>
    <property type="evidence" value="ECO:0007669"/>
    <property type="project" value="UniProtKB-KW"/>
</dbReference>
<comment type="similarity">
    <text evidence="1 4">Belongs to the universal ribosomal protein uS10 family.</text>
</comment>
<evidence type="ECO:0000256" key="5">
    <source>
        <dbReference type="SAM" id="MobiDB-lite"/>
    </source>
</evidence>
<keyword evidence="3 4" id="KW-0687">Ribonucleoprotein</keyword>
<feature type="region of interest" description="Disordered" evidence="5">
    <location>
        <begin position="121"/>
        <end position="140"/>
    </location>
</feature>
<name>A0A224ALZ5_HETAK</name>
<dbReference type="GO" id="GO:0006412">
    <property type="term" value="P:translation"/>
    <property type="evidence" value="ECO:0007669"/>
    <property type="project" value="UniProtKB-UniRule"/>
</dbReference>
<dbReference type="HAMAP" id="MF_00508">
    <property type="entry name" value="Ribosomal_uS10"/>
    <property type="match status" value="1"/>
</dbReference>
<comment type="function">
    <text evidence="4">Involved in the binding of tRNA to the ribosomes.</text>
</comment>
<dbReference type="SMART" id="SM01403">
    <property type="entry name" value="Ribosomal_S10"/>
    <property type="match status" value="1"/>
</dbReference>
<dbReference type="EMBL" id="LC269918">
    <property type="protein sequence ID" value="BBA18231.1"/>
    <property type="molecule type" value="Genomic_DNA"/>
</dbReference>
<dbReference type="GO" id="GO:0005840">
    <property type="term" value="C:ribosome"/>
    <property type="evidence" value="ECO:0007669"/>
    <property type="project" value="UniProtKB-KW"/>
</dbReference>
<evidence type="ECO:0000256" key="1">
    <source>
        <dbReference type="ARBA" id="ARBA00007102"/>
    </source>
</evidence>
<dbReference type="Pfam" id="PF00338">
    <property type="entry name" value="Ribosomal_S10"/>
    <property type="match status" value="1"/>
</dbReference>
<gene>
    <name evidence="7" type="primary">rps1</name>
    <name evidence="4" type="synonym">rps10</name>
</gene>
<evidence type="ECO:0000259" key="6">
    <source>
        <dbReference type="SMART" id="SM01403"/>
    </source>
</evidence>
<keyword evidence="7" id="KW-0934">Plastid</keyword>
<dbReference type="NCBIfam" id="NF001861">
    <property type="entry name" value="PRK00596.1"/>
    <property type="match status" value="1"/>
</dbReference>
<sequence length="168" mass="19175">MKLKVRKIRVKIHAFDVKTLNACCEKIIVAVKDTNDTWNQDNLPKQILLKGPIPLPTKRRIYCVLRSPHVDKDSREHFEIKIHKKFLDIYTVEDAASFLNLLQMPTGAFFEILPVVTTMEANEITGPPPPPPEEDPGYYDKQRRLRADTLRAEALHAAYKGLGVQKSS</sequence>
<comment type="subcellular location">
    <subcellularLocation>
        <location evidence="4">Plastid</location>
        <location evidence="4">Chloroplast</location>
    </subcellularLocation>
</comment>
<proteinExistence type="inferred from homology"/>
<evidence type="ECO:0000313" key="7">
    <source>
        <dbReference type="EMBL" id="BBA18231.1"/>
    </source>
</evidence>
<dbReference type="GO" id="GO:0000049">
    <property type="term" value="F:tRNA binding"/>
    <property type="evidence" value="ECO:0007669"/>
    <property type="project" value="UniProtKB-UniRule"/>
</dbReference>
<dbReference type="NCBIfam" id="TIGR01049">
    <property type="entry name" value="rpsJ_bact"/>
    <property type="match status" value="1"/>
</dbReference>
<dbReference type="AlphaFoldDB" id="A0A224ALZ5"/>
<evidence type="ECO:0000256" key="3">
    <source>
        <dbReference type="ARBA" id="ARBA00023274"/>
    </source>
</evidence>
<dbReference type="PANTHER" id="PTHR11700">
    <property type="entry name" value="30S RIBOSOMAL PROTEIN S10 FAMILY MEMBER"/>
    <property type="match status" value="1"/>
</dbReference>
<dbReference type="GO" id="GO:0009507">
    <property type="term" value="C:chloroplast"/>
    <property type="evidence" value="ECO:0007669"/>
    <property type="project" value="UniProtKB-SubCell"/>
</dbReference>
<accession>A0A224ALZ5</accession>
<keyword evidence="7" id="KW-0150">Chloroplast</keyword>
<protein>
    <recommendedName>
        <fullName evidence="4">Small ribosomal subunit protein uS10c</fullName>
    </recommendedName>
</protein>
<dbReference type="SUPFAM" id="SSF54999">
    <property type="entry name" value="Ribosomal protein S10"/>
    <property type="match status" value="1"/>
</dbReference>